<dbReference type="GO" id="GO:0005886">
    <property type="term" value="C:plasma membrane"/>
    <property type="evidence" value="ECO:0007669"/>
    <property type="project" value="TreeGrafter"/>
</dbReference>
<reference evidence="2 3" key="1">
    <citation type="submission" date="2016-11" db="EMBL/GenBank/DDBJ databases">
        <authorList>
            <person name="Jaros S."/>
            <person name="Januszkiewicz K."/>
            <person name="Wedrychowicz H."/>
        </authorList>
    </citation>
    <scope>NUCLEOTIDE SEQUENCE [LARGE SCALE GENOMIC DNA]</scope>
    <source>
        <strain evidence="2 3">DSM 5091</strain>
    </source>
</reference>
<feature type="transmembrane region" description="Helical" evidence="1">
    <location>
        <begin position="7"/>
        <end position="30"/>
    </location>
</feature>
<evidence type="ECO:0000313" key="3">
    <source>
        <dbReference type="Proteomes" id="UP000184171"/>
    </source>
</evidence>
<proteinExistence type="predicted"/>
<dbReference type="RefSeq" id="WP_072905585.1">
    <property type="nucleotide sequence ID" value="NZ_FQZT01000002.1"/>
</dbReference>
<dbReference type="PANTHER" id="PTHR30441">
    <property type="entry name" value="DUF748 DOMAIN-CONTAINING PROTEIN"/>
    <property type="match status" value="1"/>
</dbReference>
<dbReference type="AlphaFoldDB" id="A0A1M6DGT0"/>
<dbReference type="GO" id="GO:0090313">
    <property type="term" value="P:regulation of protein targeting to membrane"/>
    <property type="evidence" value="ECO:0007669"/>
    <property type="project" value="TreeGrafter"/>
</dbReference>
<dbReference type="InterPro" id="IPR052894">
    <property type="entry name" value="AsmA-related"/>
</dbReference>
<evidence type="ECO:0000256" key="1">
    <source>
        <dbReference type="SAM" id="Phobius"/>
    </source>
</evidence>
<dbReference type="STRING" id="1122189.SAMN02745165_00679"/>
<dbReference type="InterPro" id="IPR008023">
    <property type="entry name" value="DUF748"/>
</dbReference>
<dbReference type="EMBL" id="FQZT01000002">
    <property type="protein sequence ID" value="SHI72547.1"/>
    <property type="molecule type" value="Genomic_DNA"/>
</dbReference>
<keyword evidence="1" id="KW-1133">Transmembrane helix</keyword>
<dbReference type="PANTHER" id="PTHR30441:SF8">
    <property type="entry name" value="DUF748 DOMAIN-CONTAINING PROTEIN"/>
    <property type="match status" value="1"/>
</dbReference>
<dbReference type="Pfam" id="PF05359">
    <property type="entry name" value="DUF748"/>
    <property type="match status" value="1"/>
</dbReference>
<protein>
    <submittedName>
        <fullName evidence="2">AsmA protein</fullName>
    </submittedName>
</protein>
<organism evidence="2 3">
    <name type="scientific">Malonomonas rubra DSM 5091</name>
    <dbReference type="NCBI Taxonomy" id="1122189"/>
    <lineage>
        <taxon>Bacteria</taxon>
        <taxon>Pseudomonadati</taxon>
        <taxon>Thermodesulfobacteriota</taxon>
        <taxon>Desulfuromonadia</taxon>
        <taxon>Desulfuromonadales</taxon>
        <taxon>Geopsychrobacteraceae</taxon>
        <taxon>Malonomonas</taxon>
    </lineage>
</organism>
<keyword evidence="3" id="KW-1185">Reference proteome</keyword>
<accession>A0A1M6DGT0</accession>
<keyword evidence="1" id="KW-0812">Transmembrane</keyword>
<evidence type="ECO:0000313" key="2">
    <source>
        <dbReference type="EMBL" id="SHI72547.1"/>
    </source>
</evidence>
<gene>
    <name evidence="2" type="ORF">SAMN02745165_00679</name>
</gene>
<keyword evidence="1" id="KW-0472">Membrane</keyword>
<dbReference type="OrthoDB" id="9766390at2"/>
<name>A0A1M6DGT0_MALRU</name>
<sequence length="791" mass="86388">MSKSGKIWIALGVSLVFILVSFSLLVKVVITPEKVRETLLPLAKDALQREVEIGAIDIGIFSGVTISDLRVQKKLTPDDFISVKLVALHYKLLALLTGDVVIDQVLLENPRIEVVRNQDGSFNFTDLIPDKSGEKQQPSKSVVADKAGSAASAVFDLLIRKVTVKDGDLLFVDRMQSPQTPYRYNLQRLNFNAENIQLNKAFPINLSVELNGSKIDLSGRYDVSTQKGDLDLQLDKVDLLQFAPYYRGALPGKLGSGELTLNLEVQLQPEQITSKGKLLLDKFDMRLNDLPQAVLNQAKIALDYSLNFNLQKQKLALSTLLVDFNGAKLGLEGDFDLENKDPELKMALLLDHLDLRSLMDSLPKGVGSDLQSYSLAGQLNGRIDLAGKASDGAKLLQSAELQLLDVQATVAGKRAGLDGTINYRDDNASTRQMVLKMADQRLLLDFNANNVMSDLIRGDFQLTAERLDVNAIIPEAPLPPAVSNGGTKVEHQPTVAEEIGPFDLPLDMTGQMLIGKMIYKQLEMDRVQAVMSLRNNRLRIEPLRADVAGGDIQINADVNLAVRGLQYQGNAKLDQSNLMTLAGGLLPQAQQTVSGLLQVENNFSGRGTIPDTLLRSLQLNGRVQLQRGQIAGSPVLNSISQFLGLADLKVLSFNSLESHYDMRNGLASLTGNLDSSKTRITQKGTVSVDGAVNMTLDTRLAPELMSKLGVKSGLQQVVTDQYGWGVLPLAIQGTLSRPRVGFDSEALQKQAAEKLKQEASQRLLDKLGGDSEQQKPVKQLLEGTLNKLFGN</sequence>
<dbReference type="Proteomes" id="UP000184171">
    <property type="component" value="Unassembled WGS sequence"/>
</dbReference>